<dbReference type="EMBL" id="JASKHM010000001">
    <property type="protein sequence ID" value="MEQ4480987.1"/>
    <property type="molecule type" value="Genomic_DNA"/>
</dbReference>
<dbReference type="Gene3D" id="3.40.50.2300">
    <property type="match status" value="1"/>
</dbReference>
<evidence type="ECO:0000256" key="3">
    <source>
        <dbReference type="ARBA" id="ARBA00023125"/>
    </source>
</evidence>
<dbReference type="PANTHER" id="PTHR30146">
    <property type="entry name" value="LACI-RELATED TRANSCRIPTIONAL REPRESSOR"/>
    <property type="match status" value="1"/>
</dbReference>
<dbReference type="SUPFAM" id="SSF53822">
    <property type="entry name" value="Periplasmic binding protein-like I"/>
    <property type="match status" value="1"/>
</dbReference>
<dbReference type="Pfam" id="PF13377">
    <property type="entry name" value="Peripla_BP_3"/>
    <property type="match status" value="1"/>
</dbReference>
<evidence type="ECO:0000313" key="6">
    <source>
        <dbReference type="EMBL" id="MEQ4480987.1"/>
    </source>
</evidence>
<evidence type="ECO:0000256" key="1">
    <source>
        <dbReference type="ARBA" id="ARBA00022491"/>
    </source>
</evidence>
<dbReference type="InterPro" id="IPR028082">
    <property type="entry name" value="Peripla_BP_I"/>
</dbReference>
<feature type="domain" description="Transcriptional regulator LacI/GalR-like sensor" evidence="5">
    <location>
        <begin position="11"/>
        <end position="100"/>
    </location>
</feature>
<gene>
    <name evidence="6" type="ORF">QJS35_01120</name>
</gene>
<comment type="caution">
    <text evidence="6">The sequence shown here is derived from an EMBL/GenBank/DDBJ whole genome shotgun (WGS) entry which is preliminary data.</text>
</comment>
<name>A0ABV1KLQ0_9BACL</name>
<dbReference type="InterPro" id="IPR046335">
    <property type="entry name" value="LacI/GalR-like_sensor"/>
</dbReference>
<evidence type="ECO:0000256" key="4">
    <source>
        <dbReference type="ARBA" id="ARBA00023163"/>
    </source>
</evidence>
<dbReference type="PANTHER" id="PTHR30146:SF95">
    <property type="entry name" value="RIBOSE OPERON REPRESSOR"/>
    <property type="match status" value="1"/>
</dbReference>
<keyword evidence="2" id="KW-0805">Transcription regulation</keyword>
<keyword evidence="7" id="KW-1185">Reference proteome</keyword>
<keyword evidence="3" id="KW-0238">DNA-binding</keyword>
<evidence type="ECO:0000256" key="2">
    <source>
        <dbReference type="ARBA" id="ARBA00023015"/>
    </source>
</evidence>
<organism evidence="6 7">
    <name type="scientific">Cohnella silvisoli</name>
    <dbReference type="NCBI Taxonomy" id="2873699"/>
    <lineage>
        <taxon>Bacteria</taxon>
        <taxon>Bacillati</taxon>
        <taxon>Bacillota</taxon>
        <taxon>Bacilli</taxon>
        <taxon>Bacillales</taxon>
        <taxon>Paenibacillaceae</taxon>
        <taxon>Cohnella</taxon>
    </lineage>
</organism>
<reference evidence="6 7" key="1">
    <citation type="journal article" date="2023" name="Genome Announc.">
        <title>Pan-Genome Analyses of the Genus Cohnella and Proposal of the Novel Species Cohnella silvisoli sp. nov., Isolated from Forest Soil.</title>
        <authorList>
            <person name="Wang C."/>
            <person name="Mao L."/>
            <person name="Bao G."/>
            <person name="Zhu H."/>
        </authorList>
    </citation>
    <scope>NUCLEOTIDE SEQUENCE [LARGE SCALE GENOMIC DNA]</scope>
    <source>
        <strain evidence="6 7">NL03-T5-1</strain>
    </source>
</reference>
<dbReference type="Proteomes" id="UP001493487">
    <property type="component" value="Unassembled WGS sequence"/>
</dbReference>
<sequence length="108" mass="12304">MNWLQQEQEVTAAFAFSPQIALCIDKAANRLGKRIPEDLAIICFDNPQIRDVENDYFTWIEQNFERMGTEAAQLLLNTIRNPSTLEQIVIPVSLHEGKTTSIRASLEI</sequence>
<accession>A0ABV1KLQ0</accession>
<proteinExistence type="predicted"/>
<keyword evidence="1" id="KW-0678">Repressor</keyword>
<protein>
    <submittedName>
        <fullName evidence="6">Substrate-binding domain-containing protein</fullName>
    </submittedName>
</protein>
<keyword evidence="4" id="KW-0804">Transcription</keyword>
<evidence type="ECO:0000313" key="7">
    <source>
        <dbReference type="Proteomes" id="UP001493487"/>
    </source>
</evidence>
<evidence type="ECO:0000259" key="5">
    <source>
        <dbReference type="Pfam" id="PF13377"/>
    </source>
</evidence>